<accession>A0ABD3G9W2</accession>
<organism evidence="2 3">
    <name type="scientific">Riccia sorocarpa</name>
    <dbReference type="NCBI Taxonomy" id="122646"/>
    <lineage>
        <taxon>Eukaryota</taxon>
        <taxon>Viridiplantae</taxon>
        <taxon>Streptophyta</taxon>
        <taxon>Embryophyta</taxon>
        <taxon>Marchantiophyta</taxon>
        <taxon>Marchantiopsida</taxon>
        <taxon>Marchantiidae</taxon>
        <taxon>Marchantiales</taxon>
        <taxon>Ricciaceae</taxon>
        <taxon>Riccia</taxon>
    </lineage>
</organism>
<name>A0ABD3G9W2_9MARC</name>
<dbReference type="EMBL" id="JBJQOH010000008">
    <property type="protein sequence ID" value="KAL3675943.1"/>
    <property type="molecule type" value="Genomic_DNA"/>
</dbReference>
<evidence type="ECO:0000313" key="3">
    <source>
        <dbReference type="Proteomes" id="UP001633002"/>
    </source>
</evidence>
<feature type="region of interest" description="Disordered" evidence="1">
    <location>
        <begin position="1"/>
        <end position="77"/>
    </location>
</feature>
<gene>
    <name evidence="2" type="ORF">R1sor_025891</name>
</gene>
<evidence type="ECO:0000256" key="1">
    <source>
        <dbReference type="SAM" id="MobiDB-lite"/>
    </source>
</evidence>
<comment type="caution">
    <text evidence="2">The sequence shown here is derived from an EMBL/GenBank/DDBJ whole genome shotgun (WGS) entry which is preliminary data.</text>
</comment>
<reference evidence="2 3" key="1">
    <citation type="submission" date="2024-09" db="EMBL/GenBank/DDBJ databases">
        <title>Chromosome-scale assembly of Riccia sorocarpa.</title>
        <authorList>
            <person name="Paukszto L."/>
        </authorList>
    </citation>
    <scope>NUCLEOTIDE SEQUENCE [LARGE SCALE GENOMIC DNA]</scope>
    <source>
        <strain evidence="2">LP-2024</strain>
        <tissue evidence="2">Aerial parts of the thallus</tissue>
    </source>
</reference>
<feature type="compositionally biased region" description="Basic and acidic residues" evidence="1">
    <location>
        <begin position="30"/>
        <end position="49"/>
    </location>
</feature>
<evidence type="ECO:0000313" key="2">
    <source>
        <dbReference type="EMBL" id="KAL3675943.1"/>
    </source>
</evidence>
<dbReference type="Proteomes" id="UP001633002">
    <property type="component" value="Unassembled WGS sequence"/>
</dbReference>
<sequence>MPAIPAAESANTFQRFLPEQHTEQLTPVVLEHKINEGGEQQEHQDDHGRMLSWKPPKKPPPRDPPENHTGYRPPPPI</sequence>
<proteinExistence type="predicted"/>
<dbReference type="AlphaFoldDB" id="A0ABD3G9W2"/>
<keyword evidence="3" id="KW-1185">Reference proteome</keyword>
<protein>
    <submittedName>
        <fullName evidence="2">Uncharacterized protein</fullName>
    </submittedName>
</protein>